<comment type="subcellular location">
    <subcellularLocation>
        <location evidence="1">Peroxisome</location>
    </subcellularLocation>
</comment>
<evidence type="ECO:0000256" key="15">
    <source>
        <dbReference type="ARBA" id="ARBA00047570"/>
    </source>
</evidence>
<evidence type="ECO:0000256" key="19">
    <source>
        <dbReference type="ARBA" id="ARBA00049386"/>
    </source>
</evidence>
<evidence type="ECO:0000256" key="12">
    <source>
        <dbReference type="ARBA" id="ARBA00038622"/>
    </source>
</evidence>
<dbReference type="InterPro" id="IPR052388">
    <property type="entry name" value="Peroxisomal_t2-enoyl-CoA_red"/>
</dbReference>
<accession>A0ABT0K5J1</accession>
<evidence type="ECO:0000256" key="6">
    <source>
        <dbReference type="ARBA" id="ARBA00022857"/>
    </source>
</evidence>
<comment type="catalytic activity">
    <reaction evidence="18">
        <text>a (2E)-enoyl-CoA + NADPH + H(+) = a 2,3-saturated acyl-CoA + NADP(+)</text>
        <dbReference type="Rhea" id="RHEA:33763"/>
        <dbReference type="ChEBI" id="CHEBI:15378"/>
        <dbReference type="ChEBI" id="CHEBI:57783"/>
        <dbReference type="ChEBI" id="CHEBI:58349"/>
        <dbReference type="ChEBI" id="CHEBI:58856"/>
        <dbReference type="ChEBI" id="CHEBI:65111"/>
        <dbReference type="EC" id="1.3.1.38"/>
    </reaction>
    <physiologicalReaction direction="left-to-right" evidence="18">
        <dbReference type="Rhea" id="RHEA:33764"/>
    </physiologicalReaction>
</comment>
<dbReference type="SUPFAM" id="SSF51735">
    <property type="entry name" value="NAD(P)-binding Rossmann-fold domains"/>
    <property type="match status" value="1"/>
</dbReference>
<dbReference type="PRINTS" id="PR00081">
    <property type="entry name" value="GDHRDH"/>
</dbReference>
<keyword evidence="3" id="KW-0444">Lipid biosynthesis</keyword>
<comment type="caution">
    <text evidence="21">The sequence shown here is derived from an EMBL/GenBank/DDBJ whole genome shotgun (WGS) entry which is preliminary data.</text>
</comment>
<comment type="catalytic activity">
    <reaction evidence="17">
        <text>(2E)-hexenoyl-CoA + NADPH + H(+) = hexanoyl-CoA + NADP(+)</text>
        <dbReference type="Rhea" id="RHEA:44956"/>
        <dbReference type="ChEBI" id="CHEBI:15378"/>
        <dbReference type="ChEBI" id="CHEBI:57783"/>
        <dbReference type="ChEBI" id="CHEBI:58349"/>
        <dbReference type="ChEBI" id="CHEBI:62077"/>
        <dbReference type="ChEBI" id="CHEBI:62620"/>
    </reaction>
    <physiologicalReaction direction="left-to-right" evidence="17">
        <dbReference type="Rhea" id="RHEA:44957"/>
    </physiologicalReaction>
</comment>
<evidence type="ECO:0000256" key="8">
    <source>
        <dbReference type="ARBA" id="ARBA00023098"/>
    </source>
</evidence>
<comment type="subunit">
    <text evidence="12">Interacts with PEX5, probably required to target it into peroxisomes.</text>
</comment>
<dbReference type="EC" id="1.3.1.38" evidence="13"/>
<evidence type="ECO:0000256" key="1">
    <source>
        <dbReference type="ARBA" id="ARBA00004275"/>
    </source>
</evidence>
<dbReference type="InterPro" id="IPR036291">
    <property type="entry name" value="NAD(P)-bd_dom_sf"/>
</dbReference>
<comment type="catalytic activity">
    <reaction evidence="19">
        <text>(2E)-decenoyl-CoA + NADPH + H(+) = decanoyl-CoA + NADP(+)</text>
        <dbReference type="Rhea" id="RHEA:44960"/>
        <dbReference type="ChEBI" id="CHEBI:15378"/>
        <dbReference type="ChEBI" id="CHEBI:57783"/>
        <dbReference type="ChEBI" id="CHEBI:58349"/>
        <dbReference type="ChEBI" id="CHEBI:61406"/>
        <dbReference type="ChEBI" id="CHEBI:61430"/>
    </reaction>
    <physiologicalReaction direction="left-to-right" evidence="19">
        <dbReference type="Rhea" id="RHEA:44961"/>
    </physiologicalReaction>
</comment>
<comment type="function">
    <text evidence="11">Participates in chain elongation of fatty acids. Catalyzes the reduction of trans-2-enoyl-CoAs of varying chain lengths from 6:1 to 16:1, having maximum activity with 10:1 CoA. Has no 2,4-dienoyl-CoA reductase activity.</text>
</comment>
<evidence type="ECO:0000256" key="11">
    <source>
        <dbReference type="ARBA" id="ARBA00037124"/>
    </source>
</evidence>
<keyword evidence="9" id="KW-0576">Peroxisome</keyword>
<keyword evidence="8" id="KW-0443">Lipid metabolism</keyword>
<keyword evidence="10" id="KW-0275">Fatty acid biosynthesis</keyword>
<comment type="catalytic activity">
    <reaction evidence="15">
        <text>(2E)-dodecenoyl-CoA + NADPH + H(+) = dodecanoyl-CoA + NADP(+)</text>
        <dbReference type="Rhea" id="RHEA:44964"/>
        <dbReference type="ChEBI" id="CHEBI:15378"/>
        <dbReference type="ChEBI" id="CHEBI:57330"/>
        <dbReference type="ChEBI" id="CHEBI:57375"/>
        <dbReference type="ChEBI" id="CHEBI:57783"/>
        <dbReference type="ChEBI" id="CHEBI:58349"/>
    </reaction>
    <physiologicalReaction direction="left-to-right" evidence="15">
        <dbReference type="Rhea" id="RHEA:44965"/>
    </physiologicalReaction>
</comment>
<dbReference type="RefSeq" id="WP_248827121.1">
    <property type="nucleotide sequence ID" value="NZ_JALKFT010000067.1"/>
</dbReference>
<evidence type="ECO:0000256" key="17">
    <source>
        <dbReference type="ARBA" id="ARBA00049108"/>
    </source>
</evidence>
<reference evidence="21 22" key="1">
    <citation type="submission" date="2022-04" db="EMBL/GenBank/DDBJ databases">
        <title>Genome diversity in the genus Frankia.</title>
        <authorList>
            <person name="Carlos-Shanley C."/>
            <person name="Hahn D."/>
        </authorList>
    </citation>
    <scope>NUCLEOTIDE SEQUENCE [LARGE SCALE GENOMIC DNA]</scope>
    <source>
        <strain evidence="21 22">Ag45/Mut15</strain>
    </source>
</reference>
<keyword evidence="4" id="KW-0597">Phosphoprotein</keyword>
<dbReference type="EMBL" id="JALKFT010000067">
    <property type="protein sequence ID" value="MCK9879074.1"/>
    <property type="molecule type" value="Genomic_DNA"/>
</dbReference>
<evidence type="ECO:0000256" key="3">
    <source>
        <dbReference type="ARBA" id="ARBA00022516"/>
    </source>
</evidence>
<keyword evidence="7" id="KW-0560">Oxidoreductase</keyword>
<comment type="pathway">
    <text evidence="2">Lipid metabolism.</text>
</comment>
<proteinExistence type="predicted"/>
<evidence type="ECO:0000256" key="4">
    <source>
        <dbReference type="ARBA" id="ARBA00022553"/>
    </source>
</evidence>
<organism evidence="21 22">
    <name type="scientific">Frankia umida</name>
    <dbReference type="NCBI Taxonomy" id="573489"/>
    <lineage>
        <taxon>Bacteria</taxon>
        <taxon>Bacillati</taxon>
        <taxon>Actinomycetota</taxon>
        <taxon>Actinomycetes</taxon>
        <taxon>Frankiales</taxon>
        <taxon>Frankiaceae</taxon>
        <taxon>Frankia</taxon>
    </lineage>
</organism>
<evidence type="ECO:0000256" key="2">
    <source>
        <dbReference type="ARBA" id="ARBA00005189"/>
    </source>
</evidence>
<evidence type="ECO:0000256" key="20">
    <source>
        <dbReference type="ARBA" id="ARBA00049559"/>
    </source>
</evidence>
<gene>
    <name evidence="21" type="ORF">MXD59_25505</name>
</gene>
<keyword evidence="22" id="KW-1185">Reference proteome</keyword>
<dbReference type="PANTHER" id="PTHR24317:SF7">
    <property type="entry name" value="PEROXISOMAL TRANS-2-ENOYL-COA REDUCTASE"/>
    <property type="match status" value="1"/>
</dbReference>
<evidence type="ECO:0000256" key="13">
    <source>
        <dbReference type="ARBA" id="ARBA00038849"/>
    </source>
</evidence>
<evidence type="ECO:0000256" key="9">
    <source>
        <dbReference type="ARBA" id="ARBA00023140"/>
    </source>
</evidence>
<dbReference type="PANTHER" id="PTHR24317">
    <property type="entry name" value="PEROXISOMAL TRANS-2-ENOYL-COA REDUCTASE"/>
    <property type="match status" value="1"/>
</dbReference>
<dbReference type="InterPro" id="IPR002347">
    <property type="entry name" value="SDR_fam"/>
</dbReference>
<comment type="catalytic activity">
    <reaction evidence="16">
        <text>(2E)-tetradecenoyl-CoA + NADPH + H(+) = tetradecanoyl-CoA + NADP(+)</text>
        <dbReference type="Rhea" id="RHEA:44968"/>
        <dbReference type="ChEBI" id="CHEBI:15378"/>
        <dbReference type="ChEBI" id="CHEBI:57385"/>
        <dbReference type="ChEBI" id="CHEBI:57783"/>
        <dbReference type="ChEBI" id="CHEBI:58349"/>
        <dbReference type="ChEBI" id="CHEBI:61405"/>
    </reaction>
    <physiologicalReaction direction="left-to-right" evidence="16">
        <dbReference type="Rhea" id="RHEA:44969"/>
    </physiologicalReaction>
</comment>
<evidence type="ECO:0000256" key="16">
    <source>
        <dbReference type="ARBA" id="ARBA00048686"/>
    </source>
</evidence>
<evidence type="ECO:0000256" key="7">
    <source>
        <dbReference type="ARBA" id="ARBA00023002"/>
    </source>
</evidence>
<sequence length="182" mass="19823">MILTARSHSIPKALVPTRSFPLAETDPAAFVRVIVRCSKVFGEKLHSGLAHSFSKNFVQWYSRRLAAVFGAREARVLSVSPGSFDTAMGKLEADPGASDLLKVSAIKRFGEPEEIAAVLAFAASEAPGYLTGIDILVDGGTRAGQEFRSKSWRPENRSRCALAPSHVRFGARAVRPQDNQRR</sequence>
<dbReference type="Pfam" id="PF13561">
    <property type="entry name" value="adh_short_C2"/>
    <property type="match status" value="1"/>
</dbReference>
<dbReference type="Proteomes" id="UP001201873">
    <property type="component" value="Unassembled WGS sequence"/>
</dbReference>
<protein>
    <recommendedName>
        <fullName evidence="14">Peroxisomal trans-2-enoyl-CoA reductase</fullName>
        <ecNumber evidence="13">1.3.1.38</ecNumber>
    </recommendedName>
</protein>
<keyword evidence="5" id="KW-0276">Fatty acid metabolism</keyword>
<comment type="catalytic activity">
    <reaction evidence="20">
        <text>(2E)-octenoyl-CoA + NADPH + H(+) = octanoyl-CoA + NADP(+)</text>
        <dbReference type="Rhea" id="RHEA:44952"/>
        <dbReference type="ChEBI" id="CHEBI:15378"/>
        <dbReference type="ChEBI" id="CHEBI:57386"/>
        <dbReference type="ChEBI" id="CHEBI:57783"/>
        <dbReference type="ChEBI" id="CHEBI:58349"/>
        <dbReference type="ChEBI" id="CHEBI:62242"/>
    </reaction>
    <physiologicalReaction direction="left-to-right" evidence="20">
        <dbReference type="Rhea" id="RHEA:44953"/>
    </physiologicalReaction>
</comment>
<evidence type="ECO:0000256" key="10">
    <source>
        <dbReference type="ARBA" id="ARBA00023160"/>
    </source>
</evidence>
<keyword evidence="6" id="KW-0521">NADP</keyword>
<evidence type="ECO:0000256" key="14">
    <source>
        <dbReference type="ARBA" id="ARBA00041063"/>
    </source>
</evidence>
<evidence type="ECO:0000313" key="21">
    <source>
        <dbReference type="EMBL" id="MCK9879074.1"/>
    </source>
</evidence>
<evidence type="ECO:0000256" key="18">
    <source>
        <dbReference type="ARBA" id="ARBA00049251"/>
    </source>
</evidence>
<dbReference type="Gene3D" id="3.40.50.720">
    <property type="entry name" value="NAD(P)-binding Rossmann-like Domain"/>
    <property type="match status" value="1"/>
</dbReference>
<name>A0ABT0K5J1_9ACTN</name>
<evidence type="ECO:0000313" key="22">
    <source>
        <dbReference type="Proteomes" id="UP001201873"/>
    </source>
</evidence>
<evidence type="ECO:0000256" key="5">
    <source>
        <dbReference type="ARBA" id="ARBA00022832"/>
    </source>
</evidence>